<evidence type="ECO:0000256" key="12">
    <source>
        <dbReference type="ARBA" id="ARBA00036634"/>
    </source>
</evidence>
<evidence type="ECO:0000256" key="7">
    <source>
        <dbReference type="ARBA" id="ARBA00022989"/>
    </source>
</evidence>
<comment type="subcellular location">
    <subcellularLocation>
        <location evidence="2">Cell membrane</location>
        <topology evidence="2">Multi-pass membrane protein</topology>
    </subcellularLocation>
    <subcellularLocation>
        <location evidence="1">Endosome membrane</location>
        <topology evidence="1">Multi-pass membrane protein</topology>
    </subcellularLocation>
</comment>
<keyword evidence="17" id="KW-1185">Reference proteome</keyword>
<feature type="transmembrane region" description="Helical" evidence="13">
    <location>
        <begin position="432"/>
        <end position="452"/>
    </location>
</feature>
<evidence type="ECO:0000256" key="6">
    <source>
        <dbReference type="ARBA" id="ARBA00022753"/>
    </source>
</evidence>
<feature type="transmembrane region" description="Helical" evidence="13">
    <location>
        <begin position="472"/>
        <end position="494"/>
    </location>
</feature>
<accession>A0ABP0G666</accession>
<evidence type="ECO:0000256" key="10">
    <source>
        <dbReference type="ARBA" id="ARBA00023157"/>
    </source>
</evidence>
<keyword evidence="7 13" id="KW-1133">Transmembrane helix</keyword>
<evidence type="ECO:0000256" key="9">
    <source>
        <dbReference type="ARBA" id="ARBA00023136"/>
    </source>
</evidence>
<dbReference type="InterPro" id="IPR039031">
    <property type="entry name" value="Mucolipin"/>
</dbReference>
<dbReference type="PANTHER" id="PTHR12127">
    <property type="entry name" value="MUCOLIPIN"/>
    <property type="match status" value="1"/>
</dbReference>
<proteinExistence type="predicted"/>
<dbReference type="Proteomes" id="UP001642483">
    <property type="component" value="Unassembled WGS sequence"/>
</dbReference>
<evidence type="ECO:0000256" key="3">
    <source>
        <dbReference type="ARBA" id="ARBA00022448"/>
    </source>
</evidence>
<keyword evidence="9 13" id="KW-0472">Membrane</keyword>
<evidence type="ECO:0000256" key="4">
    <source>
        <dbReference type="ARBA" id="ARBA00022475"/>
    </source>
</evidence>
<comment type="caution">
    <text evidence="16">The sequence shown here is derived from an EMBL/GenBank/DDBJ whole genome shotgun (WGS) entry which is preliminary data.</text>
</comment>
<keyword evidence="3" id="KW-0813">Transport</keyword>
<keyword evidence="5 13" id="KW-0812">Transmembrane</keyword>
<keyword evidence="6" id="KW-0967">Endosome</keyword>
<evidence type="ECO:0000259" key="15">
    <source>
        <dbReference type="Pfam" id="PF21381"/>
    </source>
</evidence>
<feature type="domain" description="Mucolipin extracytosolic" evidence="15">
    <location>
        <begin position="128"/>
        <end position="325"/>
    </location>
</feature>
<evidence type="ECO:0000256" key="2">
    <source>
        <dbReference type="ARBA" id="ARBA00004651"/>
    </source>
</evidence>
<evidence type="ECO:0000256" key="1">
    <source>
        <dbReference type="ARBA" id="ARBA00004337"/>
    </source>
</evidence>
<evidence type="ECO:0000256" key="5">
    <source>
        <dbReference type="ARBA" id="ARBA00022692"/>
    </source>
</evidence>
<evidence type="ECO:0000259" key="14">
    <source>
        <dbReference type="Pfam" id="PF08016"/>
    </source>
</evidence>
<evidence type="ECO:0000313" key="16">
    <source>
        <dbReference type="EMBL" id="CAK8685590.1"/>
    </source>
</evidence>
<dbReference type="Pfam" id="PF21381">
    <property type="entry name" value="MCLN_ECD"/>
    <property type="match status" value="1"/>
</dbReference>
<feature type="transmembrane region" description="Helical" evidence="13">
    <location>
        <begin position="399"/>
        <end position="420"/>
    </location>
</feature>
<evidence type="ECO:0008006" key="18">
    <source>
        <dbReference type="Google" id="ProtNLM"/>
    </source>
</evidence>
<feature type="transmembrane region" description="Helical" evidence="13">
    <location>
        <begin position="340"/>
        <end position="360"/>
    </location>
</feature>
<dbReference type="InterPro" id="IPR013122">
    <property type="entry name" value="PKD1_2_channel"/>
</dbReference>
<keyword evidence="4" id="KW-1003">Cell membrane</keyword>
<sequence length="540" mass="62635">MDGNDNRHFVPKISFSNFSTRITQFSEQSKTSCSNWFTWICNMSCCECLDNHTAVQSTPNALNRSTSSTSMNRMEQKIRKELRYFFMNPCQKYKTRKRKPYKLAVQIVKIALVTLQLIIFGGNNQDLVGFMDDNVRVFERILLQNSSDLFSKQSVYCQINNIQKQFAFLKNTSVGTFGYSMPGLNIEDSKAVSDQLTQCNQYGNPSVICIDEYTHFDADFDGQSFHFDFREKGRFCYVLQPWNITMNLVEDNSSIYLCNGSSLTLPFERFIRLQMYLGLRTVRMNPHGYHQADCYNVTITVTFNNKEHSGIVSQNLDTKFLLSHCPSKEKRKDTGLQSRIALLLFMDCVIVAICILSILLCSRSLLRGQRLRRTFEKFYKKRFDKKLNWWNKWVFVNGWYFLIIVSDILTITGSVIKIVIQMEWKGVINYDACSLCLGVGCLFVWVGVLRYAGFFHQYNILVLTLKKALPHVLRFMVCASLLYLGFLFCGWVVLGPYHQKFRTTVVTSEALFSLINGDDMYMTFEEMSRKSKVAWVFSQV</sequence>
<feature type="domain" description="Polycystin cation channel PKD1/PKD2" evidence="14">
    <location>
        <begin position="437"/>
        <end position="529"/>
    </location>
</feature>
<protein>
    <recommendedName>
        <fullName evidence="18">Mucolipin-3</fullName>
    </recommendedName>
</protein>
<keyword evidence="11" id="KW-0407">Ion channel</keyword>
<evidence type="ECO:0000256" key="11">
    <source>
        <dbReference type="ARBA" id="ARBA00023303"/>
    </source>
</evidence>
<dbReference type="EMBL" id="CAWYQH010000100">
    <property type="protein sequence ID" value="CAK8685590.1"/>
    <property type="molecule type" value="Genomic_DNA"/>
</dbReference>
<keyword evidence="10" id="KW-1015">Disulfide bond</keyword>
<keyword evidence="8" id="KW-0406">Ion transport</keyword>
<name>A0ABP0G666_CLALP</name>
<gene>
    <name evidence="16" type="ORF">CVLEPA_LOCUS16704</name>
</gene>
<organism evidence="16 17">
    <name type="scientific">Clavelina lepadiformis</name>
    <name type="common">Light-bulb sea squirt</name>
    <name type="synonym">Ascidia lepadiformis</name>
    <dbReference type="NCBI Taxonomy" id="159417"/>
    <lineage>
        <taxon>Eukaryota</taxon>
        <taxon>Metazoa</taxon>
        <taxon>Chordata</taxon>
        <taxon>Tunicata</taxon>
        <taxon>Ascidiacea</taxon>
        <taxon>Aplousobranchia</taxon>
        <taxon>Clavelinidae</taxon>
        <taxon>Clavelina</taxon>
    </lineage>
</organism>
<dbReference type="PANTHER" id="PTHR12127:SF7">
    <property type="entry name" value="SD02261P"/>
    <property type="match status" value="1"/>
</dbReference>
<dbReference type="InterPro" id="IPR049134">
    <property type="entry name" value="MCLN_ECD"/>
</dbReference>
<evidence type="ECO:0000256" key="8">
    <source>
        <dbReference type="ARBA" id="ARBA00023065"/>
    </source>
</evidence>
<evidence type="ECO:0000256" key="13">
    <source>
        <dbReference type="SAM" id="Phobius"/>
    </source>
</evidence>
<evidence type="ECO:0000313" key="17">
    <source>
        <dbReference type="Proteomes" id="UP001642483"/>
    </source>
</evidence>
<dbReference type="Pfam" id="PF08016">
    <property type="entry name" value="PKD_channel"/>
    <property type="match status" value="1"/>
</dbReference>
<reference evidence="16 17" key="1">
    <citation type="submission" date="2024-02" db="EMBL/GenBank/DDBJ databases">
        <authorList>
            <person name="Daric V."/>
            <person name="Darras S."/>
        </authorList>
    </citation>
    <scope>NUCLEOTIDE SEQUENCE [LARGE SCALE GENOMIC DNA]</scope>
</reference>
<comment type="catalytic activity">
    <reaction evidence="12">
        <text>Ca(2+)(in) = Ca(2+)(out)</text>
        <dbReference type="Rhea" id="RHEA:29671"/>
        <dbReference type="ChEBI" id="CHEBI:29108"/>
    </reaction>
</comment>